<evidence type="ECO:0000256" key="7">
    <source>
        <dbReference type="SAM" id="Coils"/>
    </source>
</evidence>
<comment type="similarity">
    <text evidence="6">Belongs to the BRE1 family.</text>
</comment>
<evidence type="ECO:0000259" key="9">
    <source>
        <dbReference type="Pfam" id="PF26052"/>
    </source>
</evidence>
<dbReference type="AlphaFoldDB" id="A0AA35LI03"/>
<keyword evidence="5 6" id="KW-0539">Nucleus</keyword>
<keyword evidence="3 6" id="KW-0863">Zinc-finger</keyword>
<dbReference type="InterPro" id="IPR058643">
    <property type="entry name" value="BRE1-like_CC"/>
</dbReference>
<dbReference type="InterPro" id="IPR058642">
    <property type="entry name" value="BRE1A/B-like_dom"/>
</dbReference>
<keyword evidence="6" id="KW-0833">Ubl conjugation pathway</keyword>
<dbReference type="InterPro" id="IPR013956">
    <property type="entry name" value="E3_ubiquit_lig_Bre1"/>
</dbReference>
<dbReference type="PANTHER" id="PTHR23163:SF2">
    <property type="entry name" value="E3 UBIQUITIN-PROTEIN LIGASE BRE1A"/>
    <property type="match status" value="1"/>
</dbReference>
<feature type="compositionally biased region" description="Basic and acidic residues" evidence="8">
    <location>
        <begin position="522"/>
        <end position="600"/>
    </location>
</feature>
<keyword evidence="2 6" id="KW-0479">Metal-binding</keyword>
<comment type="catalytic activity">
    <reaction evidence="6">
        <text>S-ubiquitinyl-[E2 ubiquitin-conjugating enzyme]-L-cysteine + [acceptor protein]-L-lysine = [E2 ubiquitin-conjugating enzyme]-L-cysteine + N(6)-ubiquitinyl-[acceptor protein]-L-lysine.</text>
        <dbReference type="EC" id="2.3.2.27"/>
    </reaction>
</comment>
<dbReference type="Pfam" id="PF26095">
    <property type="entry name" value="CC_Bre1"/>
    <property type="match status" value="1"/>
</dbReference>
<evidence type="ECO:0000256" key="8">
    <source>
        <dbReference type="SAM" id="MobiDB-lite"/>
    </source>
</evidence>
<evidence type="ECO:0000256" key="2">
    <source>
        <dbReference type="ARBA" id="ARBA00022723"/>
    </source>
</evidence>
<evidence type="ECO:0000256" key="3">
    <source>
        <dbReference type="ARBA" id="ARBA00022771"/>
    </source>
</evidence>
<feature type="domain" description="BRE1A/B-like" evidence="9">
    <location>
        <begin position="372"/>
        <end position="517"/>
    </location>
</feature>
<feature type="region of interest" description="Disordered" evidence="8">
    <location>
        <begin position="504"/>
        <end position="600"/>
    </location>
</feature>
<sequence>MSGIGNKRVASEASPSGPPEKKAGVEDSGTTVETIKLGGVSSTEELDIRTLQTKNRKLAEMLDQRQAIEDELREHIEKLERRQATDDASLLIVNRYWSQFDENIRIILKRYDLDQGLGDLLSERKALVVPEPEPDSDSNQERKEERERGEIFEPAFSFLATLASSTSEEMESQLQERVESSRRVVMQIVTMYDKLQERVDVLSQKLNSGDVSLMEEALQELNSYLANENKRLQELADLLQEKHRTMSQEFAKLQRKVEMAESRVSVLETMIDDLQWDIDKIRKREQRLNRHLADVLERVNSKGYKVYGAGSSLYGGTITINSRKFEEMNAELEENKELAQNRLSELDKLRQDLEEVTTQNDKLKVDLRRAVEEVVKETPEYRCMQSQFSVLYNESLQLKSQLDEARTLLHGTRGTHQRQVELIERDEVSLHKKLRTEVIQLEDTLAQVRKEYEMLRIEFEQTLAANEQAGPINREMRHLISSLQNHNHQLKGEVLRYKRKLREAQSDLSKGSASKGPSEDALESKAKRDEEERERERREKEREREKEKEKEKEREREKEKEKERERQKQKESEKERESSKDKDKGKHDDGRKKEAELVKQLKADLKKAQESQKEMKLLLDMYRSAPKEQRDKVQLMAAEKKAKAELEELRQRVKELEDKEKKESKKMADEDALRKIRAVEEQIEYLQKKLAMAKQEEEALLSEMDVTGQAFEDMQEQNIRLMQQLREKDDANFKLMSERIKSNQIHKLLKEEKEELADQVLTLKTQVDAQLQVVRKLEEKEHLLQSNIGTGEKELGLRTQALEMNKRKVSSKRLPAPV</sequence>
<dbReference type="EC" id="2.3.2.27" evidence="6"/>
<dbReference type="GO" id="GO:0006325">
    <property type="term" value="P:chromatin organization"/>
    <property type="evidence" value="ECO:0007669"/>
    <property type="project" value="UniProtKB-KW"/>
</dbReference>
<keyword evidence="6" id="KW-0808">Transferase</keyword>
<evidence type="ECO:0000259" key="10">
    <source>
        <dbReference type="Pfam" id="PF26095"/>
    </source>
</evidence>
<keyword evidence="6" id="KW-0156">Chromatin regulator</keyword>
<gene>
    <name evidence="11" type="ORF">PODLI_1B033041</name>
</gene>
<dbReference type="PANTHER" id="PTHR23163">
    <property type="entry name" value="RING FINGER PROTEIN-RELATED"/>
    <property type="match status" value="1"/>
</dbReference>
<accession>A0AA35LI03</accession>
<evidence type="ECO:0000256" key="5">
    <source>
        <dbReference type="ARBA" id="ARBA00023242"/>
    </source>
</evidence>
<organism evidence="11 12">
    <name type="scientific">Podarcis lilfordi</name>
    <name type="common">Lilford's wall lizard</name>
    <dbReference type="NCBI Taxonomy" id="74358"/>
    <lineage>
        <taxon>Eukaryota</taxon>
        <taxon>Metazoa</taxon>
        <taxon>Chordata</taxon>
        <taxon>Craniata</taxon>
        <taxon>Vertebrata</taxon>
        <taxon>Euteleostomi</taxon>
        <taxon>Lepidosauria</taxon>
        <taxon>Squamata</taxon>
        <taxon>Bifurcata</taxon>
        <taxon>Unidentata</taxon>
        <taxon>Episquamata</taxon>
        <taxon>Laterata</taxon>
        <taxon>Lacertibaenia</taxon>
        <taxon>Lacertidae</taxon>
        <taxon>Podarcis</taxon>
    </lineage>
</organism>
<evidence type="ECO:0000256" key="1">
    <source>
        <dbReference type="ARBA" id="ARBA00004123"/>
    </source>
</evidence>
<proteinExistence type="inferred from homology"/>
<dbReference type="GO" id="GO:0005634">
    <property type="term" value="C:nucleus"/>
    <property type="evidence" value="ECO:0007669"/>
    <property type="project" value="UniProtKB-SubCell"/>
</dbReference>
<dbReference type="EMBL" id="OX395142">
    <property type="protein sequence ID" value="CAI5796650.1"/>
    <property type="molecule type" value="Genomic_DNA"/>
</dbReference>
<dbReference type="Gene3D" id="1.20.1170.10">
    <property type="match status" value="1"/>
</dbReference>
<feature type="coiled-coil region" evidence="7">
    <location>
        <begin position="322"/>
        <end position="373"/>
    </location>
</feature>
<comment type="pathway">
    <text evidence="6">Protein modification; protein ubiquitination.</text>
</comment>
<dbReference type="GO" id="GO:0061630">
    <property type="term" value="F:ubiquitin protein ligase activity"/>
    <property type="evidence" value="ECO:0007669"/>
    <property type="project" value="UniProtKB-EC"/>
</dbReference>
<evidence type="ECO:0000313" key="12">
    <source>
        <dbReference type="Proteomes" id="UP001178461"/>
    </source>
</evidence>
<dbReference type="Pfam" id="PF26052">
    <property type="entry name" value="BRE1B"/>
    <property type="match status" value="1"/>
</dbReference>
<feature type="coiled-coil region" evidence="7">
    <location>
        <begin position="51"/>
        <end position="85"/>
    </location>
</feature>
<dbReference type="GO" id="GO:0016567">
    <property type="term" value="P:protein ubiquitination"/>
    <property type="evidence" value="ECO:0007669"/>
    <property type="project" value="UniProtKB-UniRule"/>
</dbReference>
<feature type="region of interest" description="Disordered" evidence="8">
    <location>
        <begin position="1"/>
        <end position="36"/>
    </location>
</feature>
<keyword evidence="4 6" id="KW-0862">Zinc</keyword>
<evidence type="ECO:0000256" key="6">
    <source>
        <dbReference type="RuleBase" id="RU365038"/>
    </source>
</evidence>
<keyword evidence="12" id="KW-1185">Reference proteome</keyword>
<evidence type="ECO:0000256" key="4">
    <source>
        <dbReference type="ARBA" id="ARBA00022833"/>
    </source>
</evidence>
<feature type="domain" description="BRE1-like coiled-coil containing" evidence="10">
    <location>
        <begin position="78"/>
        <end position="264"/>
    </location>
</feature>
<protein>
    <recommendedName>
        <fullName evidence="6">E3 ubiquitin protein ligase</fullName>
        <ecNumber evidence="6">2.3.2.27</ecNumber>
    </recommendedName>
</protein>
<name>A0AA35LI03_9SAUR</name>
<feature type="region of interest" description="Disordered" evidence="8">
    <location>
        <begin position="128"/>
        <end position="147"/>
    </location>
</feature>
<dbReference type="GO" id="GO:0033503">
    <property type="term" value="C:HULC complex"/>
    <property type="evidence" value="ECO:0007669"/>
    <property type="project" value="TreeGrafter"/>
</dbReference>
<evidence type="ECO:0000313" key="11">
    <source>
        <dbReference type="EMBL" id="CAI5796650.1"/>
    </source>
</evidence>
<dbReference type="GO" id="GO:0008270">
    <property type="term" value="F:zinc ion binding"/>
    <property type="evidence" value="ECO:0007669"/>
    <property type="project" value="UniProtKB-KW"/>
</dbReference>
<reference evidence="11" key="1">
    <citation type="submission" date="2022-12" db="EMBL/GenBank/DDBJ databases">
        <authorList>
            <person name="Alioto T."/>
            <person name="Alioto T."/>
            <person name="Gomez Garrido J."/>
        </authorList>
    </citation>
    <scope>NUCLEOTIDE SEQUENCE</scope>
</reference>
<feature type="coiled-coil region" evidence="7">
    <location>
        <begin position="218"/>
        <end position="298"/>
    </location>
</feature>
<comment type="subcellular location">
    <subcellularLocation>
        <location evidence="1 6">Nucleus</location>
    </subcellularLocation>
</comment>
<keyword evidence="6 7" id="KW-0175">Coiled coil</keyword>
<dbReference type="Proteomes" id="UP001178461">
    <property type="component" value="Chromosome 17"/>
</dbReference>